<protein>
    <recommendedName>
        <fullName evidence="8">Abasic site processing protein</fullName>
        <ecNumber evidence="8">3.4.-.-</ecNumber>
    </recommendedName>
</protein>
<dbReference type="PANTHER" id="PTHR13604:SF0">
    <property type="entry name" value="ABASIC SITE PROCESSING PROTEIN HMCES"/>
    <property type="match status" value="1"/>
</dbReference>
<evidence type="ECO:0000313" key="11">
    <source>
        <dbReference type="Proteomes" id="UP000282674"/>
    </source>
</evidence>
<evidence type="ECO:0000256" key="7">
    <source>
        <dbReference type="ARBA" id="ARBA00023239"/>
    </source>
</evidence>
<keyword evidence="6" id="KW-0238">DNA-binding</keyword>
<dbReference type="EC" id="3.4.-.-" evidence="8"/>
<gene>
    <name evidence="10" type="ORF">EBO15_34315</name>
</gene>
<dbReference type="EMBL" id="RFFG01000095">
    <property type="protein sequence ID" value="RMI37955.1"/>
    <property type="molecule type" value="Genomic_DNA"/>
</dbReference>
<dbReference type="InterPro" id="IPR036590">
    <property type="entry name" value="SRAP-like"/>
</dbReference>
<name>A0A3M2LPD2_9ACTN</name>
<comment type="caution">
    <text evidence="10">The sequence shown here is derived from an EMBL/GenBank/DDBJ whole genome shotgun (WGS) entry which is preliminary data.</text>
</comment>
<dbReference type="SUPFAM" id="SSF143081">
    <property type="entry name" value="BB1717-like"/>
    <property type="match status" value="1"/>
</dbReference>
<dbReference type="Gene3D" id="3.90.1680.10">
    <property type="entry name" value="SOS response associated peptidase-like"/>
    <property type="match status" value="1"/>
</dbReference>
<organism evidence="10 11">
    <name type="scientific">Actinomadura harenae</name>
    <dbReference type="NCBI Taxonomy" id="2483351"/>
    <lineage>
        <taxon>Bacteria</taxon>
        <taxon>Bacillati</taxon>
        <taxon>Actinomycetota</taxon>
        <taxon>Actinomycetes</taxon>
        <taxon>Streptosporangiales</taxon>
        <taxon>Thermomonosporaceae</taxon>
        <taxon>Actinomadura</taxon>
    </lineage>
</organism>
<dbReference type="InterPro" id="IPR003738">
    <property type="entry name" value="SRAP"/>
</dbReference>
<sequence length="258" mass="28915">MCGRYATTRARQELLDQFSVQVDETGDDLRPDYNVAPTDPVPAVLIRHPGGDAEEEAVRQMRMLRWGLVPSWSKDLSGGARMINARVETVAEKPAYRRAFARRRCLLPADGYYEWYTLQADPAVDEKGRKKKPRKQPFYIHPKDGEVMAMAGLYELWKSPEDEWVWTCTLITTDAPDDLGRIHDRMPMIVTPDRWDAWLDPDLTTPEEVQGLLTPAMAGTMDAYPVAPLVGNVRNNGPQLIEPATNGDSPGSASGTLF</sequence>
<dbReference type="PANTHER" id="PTHR13604">
    <property type="entry name" value="DC12-RELATED"/>
    <property type="match status" value="1"/>
</dbReference>
<proteinExistence type="inferred from homology"/>
<dbReference type="AlphaFoldDB" id="A0A3M2LPD2"/>
<keyword evidence="7" id="KW-0456">Lyase</keyword>
<keyword evidence="4 8" id="KW-0378">Hydrolase</keyword>
<keyword evidence="3" id="KW-0227">DNA damage</keyword>
<dbReference type="GO" id="GO:0003697">
    <property type="term" value="F:single-stranded DNA binding"/>
    <property type="evidence" value="ECO:0007669"/>
    <property type="project" value="InterPro"/>
</dbReference>
<dbReference type="GO" id="GO:0016829">
    <property type="term" value="F:lyase activity"/>
    <property type="evidence" value="ECO:0007669"/>
    <property type="project" value="UniProtKB-KW"/>
</dbReference>
<accession>A0A3M2LPD2</accession>
<feature type="region of interest" description="Disordered" evidence="9">
    <location>
        <begin position="237"/>
        <end position="258"/>
    </location>
</feature>
<evidence type="ECO:0000256" key="3">
    <source>
        <dbReference type="ARBA" id="ARBA00022763"/>
    </source>
</evidence>
<dbReference type="GO" id="GO:0106300">
    <property type="term" value="P:protein-DNA covalent cross-linking repair"/>
    <property type="evidence" value="ECO:0007669"/>
    <property type="project" value="InterPro"/>
</dbReference>
<dbReference type="Proteomes" id="UP000282674">
    <property type="component" value="Unassembled WGS sequence"/>
</dbReference>
<evidence type="ECO:0000256" key="8">
    <source>
        <dbReference type="RuleBase" id="RU364100"/>
    </source>
</evidence>
<dbReference type="RefSeq" id="WP_122198637.1">
    <property type="nucleotide sequence ID" value="NZ_JBHSKC010000021.1"/>
</dbReference>
<dbReference type="OrthoDB" id="9782620at2"/>
<evidence type="ECO:0000313" key="10">
    <source>
        <dbReference type="EMBL" id="RMI37955.1"/>
    </source>
</evidence>
<evidence type="ECO:0000256" key="2">
    <source>
        <dbReference type="ARBA" id="ARBA00022670"/>
    </source>
</evidence>
<keyword evidence="2 8" id="KW-0645">Protease</keyword>
<dbReference type="Pfam" id="PF02586">
    <property type="entry name" value="SRAP"/>
    <property type="match status" value="1"/>
</dbReference>
<keyword evidence="11" id="KW-1185">Reference proteome</keyword>
<comment type="similarity">
    <text evidence="1 8">Belongs to the SOS response-associated peptidase family.</text>
</comment>
<keyword evidence="5" id="KW-0190">Covalent protein-DNA linkage</keyword>
<reference evidence="10 11" key="1">
    <citation type="submission" date="2018-10" db="EMBL/GenBank/DDBJ databases">
        <title>Isolation from soil.</title>
        <authorList>
            <person name="Hu J."/>
        </authorList>
    </citation>
    <scope>NUCLEOTIDE SEQUENCE [LARGE SCALE GENOMIC DNA]</scope>
    <source>
        <strain evidence="10 11">NEAU-Ht49</strain>
    </source>
</reference>
<dbReference type="GO" id="GO:0008233">
    <property type="term" value="F:peptidase activity"/>
    <property type="evidence" value="ECO:0007669"/>
    <property type="project" value="UniProtKB-KW"/>
</dbReference>
<evidence type="ECO:0000256" key="1">
    <source>
        <dbReference type="ARBA" id="ARBA00008136"/>
    </source>
</evidence>
<evidence type="ECO:0000256" key="6">
    <source>
        <dbReference type="ARBA" id="ARBA00023125"/>
    </source>
</evidence>
<evidence type="ECO:0000256" key="4">
    <source>
        <dbReference type="ARBA" id="ARBA00022801"/>
    </source>
</evidence>
<evidence type="ECO:0000256" key="5">
    <source>
        <dbReference type="ARBA" id="ARBA00023124"/>
    </source>
</evidence>
<feature type="compositionally biased region" description="Polar residues" evidence="9">
    <location>
        <begin position="246"/>
        <end position="258"/>
    </location>
</feature>
<evidence type="ECO:0000256" key="9">
    <source>
        <dbReference type="SAM" id="MobiDB-lite"/>
    </source>
</evidence>
<dbReference type="GO" id="GO:0006508">
    <property type="term" value="P:proteolysis"/>
    <property type="evidence" value="ECO:0007669"/>
    <property type="project" value="UniProtKB-KW"/>
</dbReference>